<evidence type="ECO:0000313" key="4">
    <source>
        <dbReference type="EMBL" id="EOW80664.1"/>
    </source>
</evidence>
<evidence type="ECO:0000256" key="1">
    <source>
        <dbReference type="ARBA" id="ARBA00023125"/>
    </source>
</evidence>
<organism evidence="4 5">
    <name type="scientific">Enterococcus columbae DSM 7374 = ATCC 51263</name>
    <dbReference type="NCBI Taxonomy" id="1121865"/>
    <lineage>
        <taxon>Bacteria</taxon>
        <taxon>Bacillati</taxon>
        <taxon>Bacillota</taxon>
        <taxon>Bacilli</taxon>
        <taxon>Lactobacillales</taxon>
        <taxon>Enterococcaceae</taxon>
        <taxon>Enterococcus</taxon>
    </lineage>
</organism>
<gene>
    <name evidence="4" type="ORF">I568_01842</name>
</gene>
<dbReference type="AlphaFoldDB" id="S1NIM3"/>
<comment type="caution">
    <text evidence="4">The sequence shown here is derived from an EMBL/GenBank/DDBJ whole genome shotgun (WGS) entry which is preliminary data.</text>
</comment>
<dbReference type="eggNOG" id="COG0718">
    <property type="taxonomic scope" value="Bacteria"/>
</dbReference>
<dbReference type="Proteomes" id="UP000014113">
    <property type="component" value="Unassembled WGS sequence"/>
</dbReference>
<dbReference type="RefSeq" id="WP_016183363.1">
    <property type="nucleotide sequence ID" value="NZ_JXKI01000001.1"/>
</dbReference>
<dbReference type="InterPro" id="IPR036894">
    <property type="entry name" value="YbaB-like_sf"/>
</dbReference>
<keyword evidence="5" id="KW-1185">Reference proteome</keyword>
<reference evidence="4 5" key="1">
    <citation type="submission" date="2013-03" db="EMBL/GenBank/DDBJ databases">
        <title>The Genome Sequence of Enterococcus columbae ATCC_51263 (PacBio/Illumina hybrid assembly).</title>
        <authorList>
            <consortium name="The Broad Institute Genomics Platform"/>
            <consortium name="The Broad Institute Genome Sequencing Center for Infectious Disease"/>
            <person name="Earl A."/>
            <person name="Russ C."/>
            <person name="Gilmore M."/>
            <person name="Surin D."/>
            <person name="Walker B."/>
            <person name="Young S."/>
            <person name="Zeng Q."/>
            <person name="Gargeya S."/>
            <person name="Fitzgerald M."/>
            <person name="Haas B."/>
            <person name="Abouelleil A."/>
            <person name="Allen A.W."/>
            <person name="Alvarado L."/>
            <person name="Arachchi H.M."/>
            <person name="Berlin A.M."/>
            <person name="Chapman S.B."/>
            <person name="Gainer-Dewar J."/>
            <person name="Goldberg J."/>
            <person name="Griggs A."/>
            <person name="Gujja S."/>
            <person name="Hansen M."/>
            <person name="Howarth C."/>
            <person name="Imamovic A."/>
            <person name="Ireland A."/>
            <person name="Larimer J."/>
            <person name="McCowan C."/>
            <person name="Murphy C."/>
            <person name="Pearson M."/>
            <person name="Poon T.W."/>
            <person name="Priest M."/>
            <person name="Roberts A."/>
            <person name="Saif S."/>
            <person name="Shea T."/>
            <person name="Sisk P."/>
            <person name="Sykes S."/>
            <person name="Wortman J."/>
            <person name="Nusbaum C."/>
            <person name="Birren B."/>
        </authorList>
    </citation>
    <scope>NUCLEOTIDE SEQUENCE [LARGE SCALE GENOMIC DNA]</scope>
    <source>
        <strain evidence="4 5">ATCC 51263</strain>
    </source>
</reference>
<evidence type="ECO:0000313" key="5">
    <source>
        <dbReference type="Proteomes" id="UP000014113"/>
    </source>
</evidence>
<evidence type="ECO:0000256" key="3">
    <source>
        <dbReference type="SAM" id="Coils"/>
    </source>
</evidence>
<keyword evidence="1 2" id="KW-0238">DNA-binding</keyword>
<dbReference type="PANTHER" id="PTHR33449">
    <property type="entry name" value="NUCLEOID-ASSOCIATED PROTEIN YBAB"/>
    <property type="match status" value="1"/>
</dbReference>
<dbReference type="Pfam" id="PF02575">
    <property type="entry name" value="YbaB_DNA_bd"/>
    <property type="match status" value="1"/>
</dbReference>
<keyword evidence="3" id="KW-0175">Coiled coil</keyword>
<dbReference type="EMBL" id="ASWJ01000008">
    <property type="protein sequence ID" value="EOW80664.1"/>
    <property type="molecule type" value="Genomic_DNA"/>
</dbReference>
<dbReference type="HAMAP" id="MF_00274">
    <property type="entry name" value="DNA_YbaB_EbfC"/>
    <property type="match status" value="1"/>
</dbReference>
<proteinExistence type="inferred from homology"/>
<dbReference type="NCBIfam" id="TIGR00103">
    <property type="entry name" value="DNA_YbaB_EbfC"/>
    <property type="match status" value="1"/>
</dbReference>
<comment type="similarity">
    <text evidence="2">Belongs to the YbaB/EbfC family.</text>
</comment>
<protein>
    <recommendedName>
        <fullName evidence="2">Nucleoid-associated protein I568_01842</fullName>
    </recommendedName>
</protein>
<comment type="function">
    <text evidence="2">Binds to DNA and alters its conformation. May be involved in regulation of gene expression, nucleoid organization and DNA protection.</text>
</comment>
<accession>S1NIM3</accession>
<dbReference type="SUPFAM" id="SSF82607">
    <property type="entry name" value="YbaB-like"/>
    <property type="match status" value="1"/>
</dbReference>
<sequence>MMRGMGNMQGMLKQVKKMQKEMMEAQDALNQQTFDGESTNGYVKATLTGDRKVKDLVVDPAVIDPEDPEMLQDLVMMAVNNALEKVEKAHESSMSKYTKGLPGF</sequence>
<name>S1NIM3_9ENTE</name>
<dbReference type="Gene3D" id="3.30.1310.10">
    <property type="entry name" value="Nucleoid-associated protein YbaB-like domain"/>
    <property type="match status" value="1"/>
</dbReference>
<dbReference type="PATRIC" id="fig|1121865.3.peg.1193"/>
<dbReference type="GO" id="GO:0003677">
    <property type="term" value="F:DNA binding"/>
    <property type="evidence" value="ECO:0007669"/>
    <property type="project" value="UniProtKB-UniRule"/>
</dbReference>
<feature type="coiled-coil region" evidence="3">
    <location>
        <begin position="8"/>
        <end position="35"/>
    </location>
</feature>
<evidence type="ECO:0000256" key="2">
    <source>
        <dbReference type="HAMAP-Rule" id="MF_00274"/>
    </source>
</evidence>
<dbReference type="STRING" id="1121865.OMW_01222"/>
<comment type="subunit">
    <text evidence="2">Homodimer.</text>
</comment>
<dbReference type="PANTHER" id="PTHR33449:SF1">
    <property type="entry name" value="NUCLEOID-ASSOCIATED PROTEIN YBAB"/>
    <property type="match status" value="1"/>
</dbReference>
<dbReference type="InterPro" id="IPR004401">
    <property type="entry name" value="YbaB/EbfC"/>
</dbReference>
<dbReference type="GO" id="GO:0005829">
    <property type="term" value="C:cytosol"/>
    <property type="evidence" value="ECO:0007669"/>
    <property type="project" value="TreeGrafter"/>
</dbReference>
<dbReference type="OrthoDB" id="9795263at2"/>
<keyword evidence="2" id="KW-0963">Cytoplasm</keyword>
<dbReference type="PIRSF" id="PIRSF004555">
    <property type="entry name" value="UCP004555"/>
    <property type="match status" value="1"/>
</dbReference>
<comment type="subcellular location">
    <subcellularLocation>
        <location evidence="2">Cytoplasm</location>
        <location evidence="2">Nucleoid</location>
    </subcellularLocation>
</comment>
<dbReference type="GO" id="GO:0043590">
    <property type="term" value="C:bacterial nucleoid"/>
    <property type="evidence" value="ECO:0007669"/>
    <property type="project" value="UniProtKB-UniRule"/>
</dbReference>